<comment type="caution">
    <text evidence="4">The sequence shown here is derived from an EMBL/GenBank/DDBJ whole genome shotgun (WGS) entry which is preliminary data.</text>
</comment>
<evidence type="ECO:0000256" key="2">
    <source>
        <dbReference type="ARBA" id="ARBA00023002"/>
    </source>
</evidence>
<dbReference type="EMBL" id="JAHBBD010000023">
    <property type="protein sequence ID" value="MBW3083478.1"/>
    <property type="molecule type" value="Genomic_DNA"/>
</dbReference>
<keyword evidence="2" id="KW-0560">Oxidoreductase</keyword>
<gene>
    <name evidence="4" type="ORF">KIH73_08945</name>
</gene>
<dbReference type="InterPro" id="IPR002347">
    <property type="entry name" value="SDR_fam"/>
</dbReference>
<feature type="domain" description="Ketoreductase" evidence="3">
    <location>
        <begin position="13"/>
        <end position="209"/>
    </location>
</feature>
<proteinExistence type="inferred from homology"/>
<dbReference type="Pfam" id="PF13561">
    <property type="entry name" value="adh_short_C2"/>
    <property type="match status" value="1"/>
</dbReference>
<protein>
    <submittedName>
        <fullName evidence="4">SDR family oxidoreductase</fullName>
    </submittedName>
</protein>
<dbReference type="InterPro" id="IPR020904">
    <property type="entry name" value="Sc_DH/Rdtase_CS"/>
</dbReference>
<comment type="similarity">
    <text evidence="1">Belongs to the short-chain dehydrogenases/reductases (SDR) family.</text>
</comment>
<evidence type="ECO:0000313" key="4">
    <source>
        <dbReference type="EMBL" id="MBW3083478.1"/>
    </source>
</evidence>
<dbReference type="PANTHER" id="PTHR43477">
    <property type="entry name" value="DIHYDROANTICAPSIN 7-DEHYDROGENASE"/>
    <property type="match status" value="1"/>
</dbReference>
<evidence type="ECO:0000259" key="3">
    <source>
        <dbReference type="SMART" id="SM00822"/>
    </source>
</evidence>
<dbReference type="InterPro" id="IPR057326">
    <property type="entry name" value="KR_dom"/>
</dbReference>
<reference evidence="4 5" key="1">
    <citation type="submission" date="2021-05" db="EMBL/GenBank/DDBJ databases">
        <title>Phylogenetic classification of ten novel species belonging to the genus Bifidobacterium comprising B. colchicus sp. nov., B. abeli sp. nov., B. bicoloris sp. nov., B. guerezis sp. nov., B. rosaliae sp. nov., B. santillanensis sp. nov., B. argentati sp. nov., B. amazzoni sp. nov., B. pluviali sp. nov., and B. pinnaculum sp. nov.</title>
        <authorList>
            <person name="Lugli G.A."/>
            <person name="Ruiz Garcia L."/>
            <person name="Margolles A."/>
            <person name="Ventura M."/>
        </authorList>
    </citation>
    <scope>NUCLEOTIDE SEQUENCE [LARGE SCALE GENOMIC DNA]</scope>
    <source>
        <strain evidence="4 5">6T3</strain>
    </source>
</reference>
<dbReference type="Proteomes" id="UP000812844">
    <property type="component" value="Unassembled WGS sequence"/>
</dbReference>
<name>A0ABS6WAE0_9BIFI</name>
<evidence type="ECO:0000256" key="1">
    <source>
        <dbReference type="ARBA" id="ARBA00006484"/>
    </source>
</evidence>
<sequence length="250" mass="25523">MAGTHGASGLRGRLCVVTGAGRGIGRAVVLRLLDEGADVVAVSRTRRGLDDLADRPGLTVVEGDMTRLSDIGRLAGTVAGLGRPVRAVFPVVGGGPDTTVSASDESDFDLVMALNVKSAFFTVQRMLPFMEPGSAVVLFASIAGRQGGTGSVVYNAAKAAVRSFARTFAAELGPRGIRVNAVSPGPTDTDGFDLFIHGDPDRRRAIEGMSAMGRVGCPEEVAAAAVFLAGDAASYVTGAELVADGGFLAT</sequence>
<keyword evidence="5" id="KW-1185">Reference proteome</keyword>
<dbReference type="CDD" id="cd05233">
    <property type="entry name" value="SDR_c"/>
    <property type="match status" value="1"/>
</dbReference>
<organism evidence="4 5">
    <name type="scientific">Bifidobacterium phasiani</name>
    <dbReference type="NCBI Taxonomy" id="2834431"/>
    <lineage>
        <taxon>Bacteria</taxon>
        <taxon>Bacillati</taxon>
        <taxon>Actinomycetota</taxon>
        <taxon>Actinomycetes</taxon>
        <taxon>Bifidobacteriales</taxon>
        <taxon>Bifidobacteriaceae</taxon>
        <taxon>Bifidobacterium</taxon>
    </lineage>
</organism>
<dbReference type="PROSITE" id="PS00061">
    <property type="entry name" value="ADH_SHORT"/>
    <property type="match status" value="1"/>
</dbReference>
<dbReference type="InterPro" id="IPR051122">
    <property type="entry name" value="SDR_DHRS6-like"/>
</dbReference>
<dbReference type="SMART" id="SM00822">
    <property type="entry name" value="PKS_KR"/>
    <property type="match status" value="1"/>
</dbReference>
<dbReference type="RefSeq" id="WP_219082687.1">
    <property type="nucleotide sequence ID" value="NZ_JAHBBD010000023.1"/>
</dbReference>
<dbReference type="PANTHER" id="PTHR43477:SF1">
    <property type="entry name" value="DIHYDROANTICAPSIN 7-DEHYDROGENASE"/>
    <property type="match status" value="1"/>
</dbReference>
<accession>A0ABS6WAE0</accession>
<evidence type="ECO:0000313" key="5">
    <source>
        <dbReference type="Proteomes" id="UP000812844"/>
    </source>
</evidence>